<gene>
    <name evidence="11" type="primary">clcA</name>
    <name evidence="11" type="ORF">DYBT9275_01088</name>
</gene>
<organism evidence="11 12">
    <name type="scientific">Dyadobacter helix</name>
    <dbReference type="NCBI Taxonomy" id="2822344"/>
    <lineage>
        <taxon>Bacteria</taxon>
        <taxon>Pseudomonadati</taxon>
        <taxon>Bacteroidota</taxon>
        <taxon>Cytophagia</taxon>
        <taxon>Cytophagales</taxon>
        <taxon>Spirosomataceae</taxon>
        <taxon>Dyadobacter</taxon>
    </lineage>
</organism>
<keyword evidence="5" id="KW-0406">Ion transport</keyword>
<feature type="transmembrane region" description="Helical" evidence="10">
    <location>
        <begin position="389"/>
        <end position="410"/>
    </location>
</feature>
<dbReference type="Proteomes" id="UP000680038">
    <property type="component" value="Unassembled WGS sequence"/>
</dbReference>
<dbReference type="InterPro" id="IPR050368">
    <property type="entry name" value="ClC-type_chloride_channel"/>
</dbReference>
<sequence length="420" mass="45348">MVNKNTYHRTKKQRVVAVILAAVVIGIISALIADTLKVVTEHYEHLLAGKAADHKYLLFLFPAAGFVIIHLLRELLLRNKPNKGIREVMDALEKKGKALPAYKIPSHYFNGFLTVIFGGSTGIEVSTVVATAALGGLPERKAGFLKNHRADLTCAGLAAGVTALFNAPLAGLFFALEVFLKKRSKLYIACLVAAVTSSHLVTKYFFYVPVFHFKVLFWRYEALPFFVLVGVFAGINAVYLSKSVIGVKQLFAKAASLPRQILYGSLAVSVLLFFSPTLYGEGYAGINQIAGINSISGLSMILPLLAAMLLKPIATSATLGVGGDGGVFAPSLFIGAFLGLISALTLNYFFHLDLMPVNFILIGMAAVLSGCIHAPFTAVFLTCAIADNFVLLLPLLLACFISKFVAKLIFRDNVYTYGRS</sequence>
<dbReference type="Pfam" id="PF00654">
    <property type="entry name" value="Voltage_CLC"/>
    <property type="match status" value="1"/>
</dbReference>
<accession>A0A916N4R0</accession>
<dbReference type="AlphaFoldDB" id="A0A916N4R0"/>
<keyword evidence="2" id="KW-0813">Transport</keyword>
<evidence type="ECO:0000313" key="11">
    <source>
        <dbReference type="EMBL" id="CAG4993025.1"/>
    </source>
</evidence>
<protein>
    <submittedName>
        <fullName evidence="11">H(+)/Cl(-) exchange transporter ClcA</fullName>
    </submittedName>
</protein>
<dbReference type="PANTHER" id="PTHR43427:SF6">
    <property type="entry name" value="CHLORIDE CHANNEL PROTEIN CLC-E"/>
    <property type="match status" value="1"/>
</dbReference>
<keyword evidence="3 10" id="KW-0812">Transmembrane</keyword>
<feature type="transmembrane region" description="Helical" evidence="10">
    <location>
        <begin position="56"/>
        <end position="76"/>
    </location>
</feature>
<evidence type="ECO:0000256" key="2">
    <source>
        <dbReference type="ARBA" id="ARBA00022448"/>
    </source>
</evidence>
<name>A0A916N4R0_9BACT</name>
<feature type="transmembrane region" description="Helical" evidence="10">
    <location>
        <begin position="356"/>
        <end position="382"/>
    </location>
</feature>
<evidence type="ECO:0000256" key="7">
    <source>
        <dbReference type="ARBA" id="ARBA00023173"/>
    </source>
</evidence>
<keyword evidence="8" id="KW-0868">Chloride</keyword>
<evidence type="ECO:0000256" key="6">
    <source>
        <dbReference type="ARBA" id="ARBA00023136"/>
    </source>
</evidence>
<evidence type="ECO:0000256" key="5">
    <source>
        <dbReference type="ARBA" id="ARBA00023065"/>
    </source>
</evidence>
<feature type="transmembrane region" description="Helical" evidence="10">
    <location>
        <begin position="112"/>
        <end position="137"/>
    </location>
</feature>
<evidence type="ECO:0000256" key="8">
    <source>
        <dbReference type="ARBA" id="ARBA00023214"/>
    </source>
</evidence>
<dbReference type="PANTHER" id="PTHR43427">
    <property type="entry name" value="CHLORIDE CHANNEL PROTEIN CLC-E"/>
    <property type="match status" value="1"/>
</dbReference>
<feature type="transmembrane region" description="Helical" evidence="10">
    <location>
        <begin position="291"/>
        <end position="310"/>
    </location>
</feature>
<evidence type="ECO:0000256" key="9">
    <source>
        <dbReference type="ARBA" id="ARBA00023303"/>
    </source>
</evidence>
<keyword evidence="12" id="KW-1185">Reference proteome</keyword>
<dbReference type="EMBL" id="CAJRAF010000001">
    <property type="protein sequence ID" value="CAG4993025.1"/>
    <property type="molecule type" value="Genomic_DNA"/>
</dbReference>
<dbReference type="InterPro" id="IPR001807">
    <property type="entry name" value="ClC"/>
</dbReference>
<comment type="subcellular location">
    <subcellularLocation>
        <location evidence="1">Membrane</location>
        <topology evidence="1">Multi-pass membrane protein</topology>
    </subcellularLocation>
</comment>
<keyword evidence="4 10" id="KW-1133">Transmembrane helix</keyword>
<feature type="transmembrane region" description="Helical" evidence="10">
    <location>
        <begin position="15"/>
        <end position="36"/>
    </location>
</feature>
<dbReference type="RefSeq" id="WP_215237780.1">
    <property type="nucleotide sequence ID" value="NZ_CAJRAF010000001.1"/>
</dbReference>
<dbReference type="SUPFAM" id="SSF81340">
    <property type="entry name" value="Clc chloride channel"/>
    <property type="match status" value="1"/>
</dbReference>
<evidence type="ECO:0000256" key="1">
    <source>
        <dbReference type="ARBA" id="ARBA00004141"/>
    </source>
</evidence>
<keyword evidence="6 10" id="KW-0472">Membrane</keyword>
<dbReference type="GO" id="GO:0005254">
    <property type="term" value="F:chloride channel activity"/>
    <property type="evidence" value="ECO:0007669"/>
    <property type="project" value="UniProtKB-KW"/>
</dbReference>
<dbReference type="Gene3D" id="1.10.3080.10">
    <property type="entry name" value="Clc chloride channel"/>
    <property type="match status" value="1"/>
</dbReference>
<dbReference type="GO" id="GO:0034707">
    <property type="term" value="C:chloride channel complex"/>
    <property type="evidence" value="ECO:0007669"/>
    <property type="project" value="UniProtKB-KW"/>
</dbReference>
<evidence type="ECO:0000256" key="3">
    <source>
        <dbReference type="ARBA" id="ARBA00022692"/>
    </source>
</evidence>
<evidence type="ECO:0000256" key="10">
    <source>
        <dbReference type="SAM" id="Phobius"/>
    </source>
</evidence>
<proteinExistence type="predicted"/>
<feature type="transmembrane region" description="Helical" evidence="10">
    <location>
        <begin position="331"/>
        <end position="350"/>
    </location>
</feature>
<keyword evidence="9" id="KW-0407">Ion channel</keyword>
<feature type="transmembrane region" description="Helical" evidence="10">
    <location>
        <begin position="222"/>
        <end position="240"/>
    </location>
</feature>
<feature type="transmembrane region" description="Helical" evidence="10">
    <location>
        <begin position="186"/>
        <end position="210"/>
    </location>
</feature>
<reference evidence="11" key="1">
    <citation type="submission" date="2021-04" db="EMBL/GenBank/DDBJ databases">
        <authorList>
            <person name="Rodrigo-Torres L."/>
            <person name="Arahal R. D."/>
            <person name="Lucena T."/>
        </authorList>
    </citation>
    <scope>NUCLEOTIDE SEQUENCE</scope>
    <source>
        <strain evidence="11">CECT 9275</strain>
    </source>
</reference>
<feature type="transmembrane region" description="Helical" evidence="10">
    <location>
        <begin position="157"/>
        <end position="179"/>
    </location>
</feature>
<dbReference type="InterPro" id="IPR014743">
    <property type="entry name" value="Cl-channel_core"/>
</dbReference>
<dbReference type="CDD" id="cd00400">
    <property type="entry name" value="Voltage_gated_ClC"/>
    <property type="match status" value="1"/>
</dbReference>
<feature type="transmembrane region" description="Helical" evidence="10">
    <location>
        <begin position="261"/>
        <end position="279"/>
    </location>
</feature>
<evidence type="ECO:0000313" key="12">
    <source>
        <dbReference type="Proteomes" id="UP000680038"/>
    </source>
</evidence>
<keyword evidence="7" id="KW-0869">Chloride channel</keyword>
<comment type="caution">
    <text evidence="11">The sequence shown here is derived from an EMBL/GenBank/DDBJ whole genome shotgun (WGS) entry which is preliminary data.</text>
</comment>
<dbReference type="PRINTS" id="PR00762">
    <property type="entry name" value="CLCHANNEL"/>
</dbReference>
<evidence type="ECO:0000256" key="4">
    <source>
        <dbReference type="ARBA" id="ARBA00022989"/>
    </source>
</evidence>